<dbReference type="GO" id="GO:0035869">
    <property type="term" value="C:ciliary transition zone"/>
    <property type="evidence" value="ECO:0007669"/>
    <property type="project" value="TreeGrafter"/>
</dbReference>
<dbReference type="GO" id="GO:0060271">
    <property type="term" value="P:cilium assembly"/>
    <property type="evidence" value="ECO:0007669"/>
    <property type="project" value="TreeGrafter"/>
</dbReference>
<sequence>MQTGCFLKLKLSDLSIQCKNLEGMSNILQQQNATHVAIFGTSPVEFVADWLTIYKQNKPPQSQFEAPDQCTQVVTGMQIQVSYSKAVSISSNPQPKIIEIFLVYGKLKIILLQCDPTNYEKDTVLNCRLPFDFFYPFYLIGSVKNYE</sequence>
<dbReference type="InterPro" id="IPR011677">
    <property type="entry name" value="TCTN1-3_dom"/>
</dbReference>
<dbReference type="STRING" id="37653.A0A0L8HYJ0"/>
<name>A0A0L8HYJ0_OCTBM</name>
<evidence type="ECO:0000259" key="1">
    <source>
        <dbReference type="Pfam" id="PF07773"/>
    </source>
</evidence>
<dbReference type="InterPro" id="IPR040354">
    <property type="entry name" value="TCTN1-3"/>
</dbReference>
<dbReference type="Pfam" id="PF07773">
    <property type="entry name" value="TCTN_DUF1619"/>
    <property type="match status" value="1"/>
</dbReference>
<reference evidence="2" key="1">
    <citation type="submission" date="2015-07" db="EMBL/GenBank/DDBJ databases">
        <title>MeaNS - Measles Nucleotide Surveillance Program.</title>
        <authorList>
            <person name="Tran T."/>
            <person name="Druce J."/>
        </authorList>
    </citation>
    <scope>NUCLEOTIDE SEQUENCE</scope>
    <source>
        <strain evidence="2">UCB-OBI-ISO-001</strain>
        <tissue evidence="2">Gonad</tissue>
    </source>
</reference>
<gene>
    <name evidence="2" type="ORF">OCBIM_22002224mg</name>
</gene>
<dbReference type="OrthoDB" id="2104337at2759"/>
<proteinExistence type="predicted"/>
<dbReference type="PANTHER" id="PTHR14611">
    <property type="entry name" value="TECTONIC FAMILY MEMBER"/>
    <property type="match status" value="1"/>
</dbReference>
<dbReference type="PANTHER" id="PTHR14611:SF2">
    <property type="entry name" value="TECTONIC"/>
    <property type="match status" value="1"/>
</dbReference>
<organism evidence="2">
    <name type="scientific">Octopus bimaculoides</name>
    <name type="common">California two-spotted octopus</name>
    <dbReference type="NCBI Taxonomy" id="37653"/>
    <lineage>
        <taxon>Eukaryota</taxon>
        <taxon>Metazoa</taxon>
        <taxon>Spiralia</taxon>
        <taxon>Lophotrochozoa</taxon>
        <taxon>Mollusca</taxon>
        <taxon>Cephalopoda</taxon>
        <taxon>Coleoidea</taxon>
        <taxon>Octopodiformes</taxon>
        <taxon>Octopoda</taxon>
        <taxon>Incirrata</taxon>
        <taxon>Octopodidae</taxon>
        <taxon>Octopus</taxon>
    </lineage>
</organism>
<feature type="domain" description="Tectonic-1-3" evidence="1">
    <location>
        <begin position="1"/>
        <end position="106"/>
    </location>
</feature>
<accession>A0A0L8HYJ0</accession>
<protein>
    <recommendedName>
        <fullName evidence="1">Tectonic-1-3 domain-containing protein</fullName>
    </recommendedName>
</protein>
<dbReference type="EMBL" id="KQ416996">
    <property type="protein sequence ID" value="KOF94277.1"/>
    <property type="molecule type" value="Genomic_DNA"/>
</dbReference>
<evidence type="ECO:0000313" key="2">
    <source>
        <dbReference type="EMBL" id="KOF94277.1"/>
    </source>
</evidence>
<dbReference type="AlphaFoldDB" id="A0A0L8HYJ0"/>